<keyword evidence="2" id="KW-1185">Reference proteome</keyword>
<name>B9KA69_THENN</name>
<dbReference type="RefSeq" id="WP_015920090.1">
    <property type="nucleotide sequence ID" value="NC_011978.1"/>
</dbReference>
<dbReference type="STRING" id="309803.CTN_1676"/>
<protein>
    <submittedName>
        <fullName evidence="1">Uncharacterized protein</fullName>
    </submittedName>
</protein>
<dbReference type="HOGENOM" id="CLU_1250143_0_0_0"/>
<organism evidence="1 2">
    <name type="scientific">Thermotoga neapolitana (strain ATCC 49049 / DSM 4359 / NBRC 107923 / NS-E)</name>
    <dbReference type="NCBI Taxonomy" id="309803"/>
    <lineage>
        <taxon>Bacteria</taxon>
        <taxon>Thermotogati</taxon>
        <taxon>Thermotogota</taxon>
        <taxon>Thermotogae</taxon>
        <taxon>Thermotogales</taxon>
        <taxon>Thermotogaceae</taxon>
        <taxon>Thermotoga</taxon>
    </lineage>
</organism>
<dbReference type="AlphaFoldDB" id="B9KA69"/>
<proteinExistence type="predicted"/>
<gene>
    <name evidence="1" type="ordered locus">CTN_1676</name>
</gene>
<evidence type="ECO:0000313" key="2">
    <source>
        <dbReference type="Proteomes" id="UP000000445"/>
    </source>
</evidence>
<evidence type="ECO:0000313" key="1">
    <source>
        <dbReference type="EMBL" id="ACM23852.1"/>
    </source>
</evidence>
<dbReference type="Proteomes" id="UP000000445">
    <property type="component" value="Chromosome"/>
</dbReference>
<dbReference type="KEGG" id="tna:CTN_1676"/>
<dbReference type="EMBL" id="CP000916">
    <property type="protein sequence ID" value="ACM23852.1"/>
    <property type="molecule type" value="Genomic_DNA"/>
</dbReference>
<reference evidence="1 2" key="1">
    <citation type="journal article" date="2009" name="Biosci. Biotechnol. Biochem.">
        <title>WeGAS: a web-based microbial genome annotation system.</title>
        <authorList>
            <person name="Lee D."/>
            <person name="Seo H."/>
            <person name="Park C."/>
            <person name="Park K."/>
        </authorList>
    </citation>
    <scope>NUCLEOTIDE SEQUENCE [LARGE SCALE GENOMIC DNA]</scope>
    <source>
        <strain evidence="2">ATCC 49049 / DSM 4359 / NBRC 107923 / NS-E</strain>
    </source>
</reference>
<accession>B9KA69</accession>
<sequence length="221" mass="25705">MFRRVIYFFKRWLEGFILELKGPKVSGIEVDLFPPSVIEEIFQSQVNVFSLKREPQVHEEKLENEMIRVENCFPTAEISLRSGNLEISTVDTQLFDEMSLKTSVFSESVSFPARVHSVSSNTPAVFSKMDLSVLRRMRVKRETHVDRKKIEGALKVLLMELKGKQFKRIGFVGYYRNVPSGKLFVVNRELFVDVEEGPSKDLMVFEVETERSKRYIFIPVQ</sequence>